<dbReference type="OrthoDB" id="270293at2759"/>
<evidence type="ECO:0000256" key="8">
    <source>
        <dbReference type="SAM" id="SignalP"/>
    </source>
</evidence>
<dbReference type="Gene3D" id="2.60.120.200">
    <property type="match status" value="1"/>
</dbReference>
<evidence type="ECO:0000256" key="6">
    <source>
        <dbReference type="SAM" id="MobiDB-lite"/>
    </source>
</evidence>
<keyword evidence="5 7" id="KW-0472">Membrane</keyword>
<feature type="transmembrane region" description="Helical" evidence="7">
    <location>
        <begin position="298"/>
        <end position="319"/>
    </location>
</feature>
<organism evidence="10 11">
    <name type="scientific">Laccaria amethystina LaAM-08-1</name>
    <dbReference type="NCBI Taxonomy" id="1095629"/>
    <lineage>
        <taxon>Eukaryota</taxon>
        <taxon>Fungi</taxon>
        <taxon>Dikarya</taxon>
        <taxon>Basidiomycota</taxon>
        <taxon>Agaricomycotina</taxon>
        <taxon>Agaricomycetes</taxon>
        <taxon>Agaricomycetidae</taxon>
        <taxon>Agaricales</taxon>
        <taxon>Agaricineae</taxon>
        <taxon>Hydnangiaceae</taxon>
        <taxon>Laccaria</taxon>
    </lineage>
</organism>
<dbReference type="GO" id="GO:0000139">
    <property type="term" value="C:Golgi membrane"/>
    <property type="evidence" value="ECO:0007669"/>
    <property type="project" value="TreeGrafter"/>
</dbReference>
<keyword evidence="11" id="KW-1185">Reference proteome</keyword>
<dbReference type="GO" id="GO:0030134">
    <property type="term" value="C:COPII-coated ER to Golgi transport vesicle"/>
    <property type="evidence" value="ECO:0007669"/>
    <property type="project" value="TreeGrafter"/>
</dbReference>
<evidence type="ECO:0000256" key="3">
    <source>
        <dbReference type="ARBA" id="ARBA00022729"/>
    </source>
</evidence>
<accession>A0A0C9XSM9</accession>
<dbReference type="PANTHER" id="PTHR12223:SF45">
    <property type="entry name" value="RE50040P"/>
    <property type="match status" value="1"/>
</dbReference>
<feature type="compositionally biased region" description="Basic residues" evidence="6">
    <location>
        <begin position="275"/>
        <end position="284"/>
    </location>
</feature>
<comment type="subcellular location">
    <subcellularLocation>
        <location evidence="1">Membrane</location>
        <topology evidence="1">Single-pass type I membrane protein</topology>
    </subcellularLocation>
</comment>
<dbReference type="HOGENOM" id="CLU_041093_1_0_1"/>
<dbReference type="InterPro" id="IPR005052">
    <property type="entry name" value="Lectin_leg"/>
</dbReference>
<feature type="chain" id="PRO_5002217015" description="L-type lectin-like domain-containing protein" evidence="8">
    <location>
        <begin position="26"/>
        <end position="355"/>
    </location>
</feature>
<dbReference type="STRING" id="1095629.A0A0C9XSM9"/>
<sequence length="355" mass="39599">MSSRWTSVLSLLFLISNLLVGFVQAATDDKTRLGNSTIDRTIQLRTHSLYAPYIDQDLQNRWWDFGADAYVNTYKHIRLTRNVPSQMGWLWSRLHLTAANFVIEVEFKISGDSSHLYGDGLALWLTTDRAQPGPVFGSIDQFNGLGIFLDTYANGRHTYSFPRIVGIQGDGKTKYDLANDGDSQAIGACSANFRRTNVATKLKVTYVKDTFLDVKIQHKAWDDWSNCFFIKDISLPANPFLGFSAMTGDVSDAHDIVSITTYSAILTPPDSPRDKHSKPKKGPFRKSASEDEEEEGSWLGFLFKLVLFGGVCAGGFYGYKEYQRRQRYGGRGGFGGLGMGGGDSFGNIYSNSKRF</sequence>
<feature type="region of interest" description="Disordered" evidence="6">
    <location>
        <begin position="267"/>
        <end position="291"/>
    </location>
</feature>
<dbReference type="InterPro" id="IPR051136">
    <property type="entry name" value="Intracellular_Lectin-GPT"/>
</dbReference>
<reference evidence="11" key="2">
    <citation type="submission" date="2015-01" db="EMBL/GenBank/DDBJ databases">
        <title>Evolutionary Origins and Diversification of the Mycorrhizal Mutualists.</title>
        <authorList>
            <consortium name="DOE Joint Genome Institute"/>
            <consortium name="Mycorrhizal Genomics Consortium"/>
            <person name="Kohler A."/>
            <person name="Kuo A."/>
            <person name="Nagy L.G."/>
            <person name="Floudas D."/>
            <person name="Copeland A."/>
            <person name="Barry K.W."/>
            <person name="Cichocki N."/>
            <person name="Veneault-Fourrey C."/>
            <person name="LaButti K."/>
            <person name="Lindquist E.A."/>
            <person name="Lipzen A."/>
            <person name="Lundell T."/>
            <person name="Morin E."/>
            <person name="Murat C."/>
            <person name="Riley R."/>
            <person name="Ohm R."/>
            <person name="Sun H."/>
            <person name="Tunlid A."/>
            <person name="Henrissat B."/>
            <person name="Grigoriev I.V."/>
            <person name="Hibbett D.S."/>
            <person name="Martin F."/>
        </authorList>
    </citation>
    <scope>NUCLEOTIDE SEQUENCE [LARGE SCALE GENOMIC DNA]</scope>
    <source>
        <strain evidence="11">LaAM-08-1</strain>
    </source>
</reference>
<dbReference type="GO" id="GO:0005793">
    <property type="term" value="C:endoplasmic reticulum-Golgi intermediate compartment"/>
    <property type="evidence" value="ECO:0007669"/>
    <property type="project" value="TreeGrafter"/>
</dbReference>
<dbReference type="GO" id="GO:0005537">
    <property type="term" value="F:D-mannose binding"/>
    <property type="evidence" value="ECO:0007669"/>
    <property type="project" value="TreeGrafter"/>
</dbReference>
<feature type="domain" description="L-type lectin-like" evidence="9">
    <location>
        <begin position="41"/>
        <end position="264"/>
    </location>
</feature>
<dbReference type="GO" id="GO:0006888">
    <property type="term" value="P:endoplasmic reticulum to Golgi vesicle-mediated transport"/>
    <property type="evidence" value="ECO:0007669"/>
    <property type="project" value="TreeGrafter"/>
</dbReference>
<feature type="signal peptide" evidence="8">
    <location>
        <begin position="1"/>
        <end position="25"/>
    </location>
</feature>
<keyword evidence="2 7" id="KW-0812">Transmembrane</keyword>
<dbReference type="Proteomes" id="UP000054477">
    <property type="component" value="Unassembled WGS sequence"/>
</dbReference>
<dbReference type="PANTHER" id="PTHR12223">
    <property type="entry name" value="VESICULAR MANNOSE-BINDING LECTIN"/>
    <property type="match status" value="1"/>
</dbReference>
<name>A0A0C9XSM9_9AGAR</name>
<evidence type="ECO:0000313" key="10">
    <source>
        <dbReference type="EMBL" id="KIJ98902.1"/>
    </source>
</evidence>
<reference evidence="10 11" key="1">
    <citation type="submission" date="2014-04" db="EMBL/GenBank/DDBJ databases">
        <authorList>
            <consortium name="DOE Joint Genome Institute"/>
            <person name="Kuo A."/>
            <person name="Kohler A."/>
            <person name="Nagy L.G."/>
            <person name="Floudas D."/>
            <person name="Copeland A."/>
            <person name="Barry K.W."/>
            <person name="Cichocki N."/>
            <person name="Veneault-Fourrey C."/>
            <person name="LaButti K."/>
            <person name="Lindquist E.A."/>
            <person name="Lipzen A."/>
            <person name="Lundell T."/>
            <person name="Morin E."/>
            <person name="Murat C."/>
            <person name="Sun H."/>
            <person name="Tunlid A."/>
            <person name="Henrissat B."/>
            <person name="Grigoriev I.V."/>
            <person name="Hibbett D.S."/>
            <person name="Martin F."/>
            <person name="Nordberg H.P."/>
            <person name="Cantor M.N."/>
            <person name="Hua S.X."/>
        </authorList>
    </citation>
    <scope>NUCLEOTIDE SEQUENCE [LARGE SCALE GENOMIC DNA]</scope>
    <source>
        <strain evidence="10 11">LaAM-08-1</strain>
    </source>
</reference>
<dbReference type="PROSITE" id="PS51328">
    <property type="entry name" value="L_LECTIN_LIKE"/>
    <property type="match status" value="1"/>
</dbReference>
<evidence type="ECO:0000256" key="1">
    <source>
        <dbReference type="ARBA" id="ARBA00004479"/>
    </source>
</evidence>
<protein>
    <recommendedName>
        <fullName evidence="9">L-type lectin-like domain-containing protein</fullName>
    </recommendedName>
</protein>
<keyword evidence="3 8" id="KW-0732">Signal</keyword>
<dbReference type="CDD" id="cd07308">
    <property type="entry name" value="lectin_leg-like"/>
    <property type="match status" value="1"/>
</dbReference>
<dbReference type="EMBL" id="KN838658">
    <property type="protein sequence ID" value="KIJ98902.1"/>
    <property type="molecule type" value="Genomic_DNA"/>
</dbReference>
<keyword evidence="4 7" id="KW-1133">Transmembrane helix</keyword>
<dbReference type="SUPFAM" id="SSF49899">
    <property type="entry name" value="Concanavalin A-like lectins/glucanases"/>
    <property type="match status" value="1"/>
</dbReference>
<evidence type="ECO:0000313" key="11">
    <source>
        <dbReference type="Proteomes" id="UP000054477"/>
    </source>
</evidence>
<evidence type="ECO:0000256" key="4">
    <source>
        <dbReference type="ARBA" id="ARBA00022989"/>
    </source>
</evidence>
<dbReference type="AlphaFoldDB" id="A0A0C9XSM9"/>
<dbReference type="InterPro" id="IPR013320">
    <property type="entry name" value="ConA-like_dom_sf"/>
</dbReference>
<evidence type="ECO:0000256" key="2">
    <source>
        <dbReference type="ARBA" id="ARBA00022692"/>
    </source>
</evidence>
<dbReference type="GO" id="GO:0005789">
    <property type="term" value="C:endoplasmic reticulum membrane"/>
    <property type="evidence" value="ECO:0007669"/>
    <property type="project" value="TreeGrafter"/>
</dbReference>
<proteinExistence type="predicted"/>
<dbReference type="Pfam" id="PF03388">
    <property type="entry name" value="Lectin_leg-like"/>
    <property type="match status" value="1"/>
</dbReference>
<evidence type="ECO:0000256" key="7">
    <source>
        <dbReference type="SAM" id="Phobius"/>
    </source>
</evidence>
<evidence type="ECO:0000256" key="5">
    <source>
        <dbReference type="ARBA" id="ARBA00023136"/>
    </source>
</evidence>
<gene>
    <name evidence="10" type="ORF">K443DRAFT_680346</name>
</gene>
<evidence type="ECO:0000259" key="9">
    <source>
        <dbReference type="PROSITE" id="PS51328"/>
    </source>
</evidence>